<dbReference type="SMART" id="SM01126">
    <property type="entry name" value="DDE_Tnp_IS1595"/>
    <property type="match status" value="1"/>
</dbReference>
<dbReference type="Pfam" id="PF12762">
    <property type="entry name" value="DDE_Tnp_IS1595"/>
    <property type="match status" value="1"/>
</dbReference>
<sequence length="350" mass="40861">MEPFQLVLARNFNIWNYAAAICSEERAIEAAKRWLLIPSQTPRCPSCGRPMNAETNTNYKLGFRWRCRRAGCNVIRSPLKGTFFERSNVSILNTMRLLLHFFRKDKVSQAARDVGVTRKTAIQIYHYLREVCEVAEAHDRDMIGGDNDIVEVDETHLYTNKYHRGRLLQRQTWSFGCISRLTKKIHVELIPNKNRATLDPIIQQNVRQNSYIMSDQHRAYMGVHLRLGMRGHSSVNHSQQFTAGTVNIPVDPSLGIPVPGSSNVRCKVHTNTIERQWLELKRQCRTCRSQRRLKWYMGEYMYRQNILKSLPSDAARFRRLLRDIHRIYPGLGRHGISIRNCRCRPTCPRR</sequence>
<dbReference type="PANTHER" id="PTHR47163:SF2">
    <property type="entry name" value="SI:DKEY-17M8.2"/>
    <property type="match status" value="1"/>
</dbReference>
<dbReference type="Proteomes" id="UP000648187">
    <property type="component" value="Unassembled WGS sequence"/>
</dbReference>
<evidence type="ECO:0000313" key="2">
    <source>
        <dbReference type="EMBL" id="KAF9414615.1"/>
    </source>
</evidence>
<dbReference type="EMBL" id="JACKWZ010000129">
    <property type="protein sequence ID" value="KAF9414615.1"/>
    <property type="molecule type" value="Genomic_DNA"/>
</dbReference>
<dbReference type="InterPro" id="IPR024445">
    <property type="entry name" value="Tnp_ISXO2-like"/>
</dbReference>
<accession>A0A835L4B6</accession>
<protein>
    <recommendedName>
        <fullName evidence="1">ISXO2-like transposase domain-containing protein</fullName>
    </recommendedName>
</protein>
<organism evidence="2 3">
    <name type="scientific">Spodoptera exigua</name>
    <name type="common">Beet armyworm</name>
    <name type="synonym">Noctua fulgens</name>
    <dbReference type="NCBI Taxonomy" id="7107"/>
    <lineage>
        <taxon>Eukaryota</taxon>
        <taxon>Metazoa</taxon>
        <taxon>Ecdysozoa</taxon>
        <taxon>Arthropoda</taxon>
        <taxon>Hexapoda</taxon>
        <taxon>Insecta</taxon>
        <taxon>Pterygota</taxon>
        <taxon>Neoptera</taxon>
        <taxon>Endopterygota</taxon>
        <taxon>Lepidoptera</taxon>
        <taxon>Glossata</taxon>
        <taxon>Ditrysia</taxon>
        <taxon>Noctuoidea</taxon>
        <taxon>Noctuidae</taxon>
        <taxon>Amphipyrinae</taxon>
        <taxon>Spodoptera</taxon>
    </lineage>
</organism>
<dbReference type="PANTHER" id="PTHR47163">
    <property type="entry name" value="DDE_TNP_IS1595 DOMAIN-CONTAINING PROTEIN"/>
    <property type="match status" value="1"/>
</dbReference>
<reference evidence="2" key="1">
    <citation type="submission" date="2020-08" db="EMBL/GenBank/DDBJ databases">
        <title>Spodoptera exigua strain:BAW_Kor-Di-RS1 Genome sequencing and assembly.</title>
        <authorList>
            <person name="Kim J."/>
            <person name="Nam H.Y."/>
            <person name="Kwon M."/>
            <person name="Choi J.H."/>
            <person name="Cho S.R."/>
            <person name="Kim G.-H."/>
        </authorList>
    </citation>
    <scope>NUCLEOTIDE SEQUENCE</scope>
    <source>
        <strain evidence="2">BAW_Kor-Di-RS1</strain>
        <tissue evidence="2">Whole-body</tissue>
    </source>
</reference>
<dbReference type="InterPro" id="IPR053164">
    <property type="entry name" value="IS1016-like_transposase"/>
</dbReference>
<keyword evidence="3" id="KW-1185">Reference proteome</keyword>
<dbReference type="AlphaFoldDB" id="A0A835L4B6"/>
<feature type="domain" description="ISXO2-like transposase" evidence="1">
    <location>
        <begin position="142"/>
        <end position="305"/>
    </location>
</feature>
<proteinExistence type="predicted"/>
<comment type="caution">
    <text evidence="2">The sequence shown here is derived from an EMBL/GenBank/DDBJ whole genome shotgun (WGS) entry which is preliminary data.</text>
</comment>
<name>A0A835L4B6_SPOEX</name>
<gene>
    <name evidence="2" type="ORF">HW555_007544</name>
</gene>
<evidence type="ECO:0000259" key="1">
    <source>
        <dbReference type="SMART" id="SM01126"/>
    </source>
</evidence>
<evidence type="ECO:0000313" key="3">
    <source>
        <dbReference type="Proteomes" id="UP000648187"/>
    </source>
</evidence>